<dbReference type="Pfam" id="PF06945">
    <property type="entry name" value="DUF1289"/>
    <property type="match status" value="1"/>
</dbReference>
<sequence>MIRDRAAEVEADEGPVLSPCISVCRMDAASGLCEGCWRTLDEIAGWSRMGDEDKRAVWRRLAERVGPEE</sequence>
<dbReference type="Proteomes" id="UP000541185">
    <property type="component" value="Unassembled WGS sequence"/>
</dbReference>
<reference evidence="1 2" key="1">
    <citation type="submission" date="2020-04" db="EMBL/GenBank/DDBJ databases">
        <title>Ramlibacter sp. G-1-2-2 isolated from soil.</title>
        <authorList>
            <person name="Dahal R.H."/>
        </authorList>
    </citation>
    <scope>NUCLEOTIDE SEQUENCE [LARGE SCALE GENOMIC DNA]</scope>
    <source>
        <strain evidence="1 2">G-1-2-2</strain>
    </source>
</reference>
<gene>
    <name evidence="1" type="ORF">HHL11_26360</name>
</gene>
<proteinExistence type="predicted"/>
<dbReference type="PANTHER" id="PTHR35175">
    <property type="entry name" value="DUF1289 DOMAIN-CONTAINING PROTEIN"/>
    <property type="match status" value="1"/>
</dbReference>
<organism evidence="1 2">
    <name type="scientific">Ramlibacter agri</name>
    <dbReference type="NCBI Taxonomy" id="2728837"/>
    <lineage>
        <taxon>Bacteria</taxon>
        <taxon>Pseudomonadati</taxon>
        <taxon>Pseudomonadota</taxon>
        <taxon>Betaproteobacteria</taxon>
        <taxon>Burkholderiales</taxon>
        <taxon>Comamonadaceae</taxon>
        <taxon>Ramlibacter</taxon>
    </lineage>
</organism>
<dbReference type="EMBL" id="JABBFX010000003">
    <property type="protein sequence ID" value="NML47299.1"/>
    <property type="molecule type" value="Genomic_DNA"/>
</dbReference>
<accession>A0A848HCU0</accession>
<protein>
    <submittedName>
        <fullName evidence="1">DUF1289 domain-containing protein</fullName>
    </submittedName>
</protein>
<dbReference type="RefSeq" id="WP_169422289.1">
    <property type="nucleotide sequence ID" value="NZ_JABBFX010000003.1"/>
</dbReference>
<comment type="caution">
    <text evidence="1">The sequence shown here is derived from an EMBL/GenBank/DDBJ whole genome shotgun (WGS) entry which is preliminary data.</text>
</comment>
<evidence type="ECO:0000313" key="1">
    <source>
        <dbReference type="EMBL" id="NML47299.1"/>
    </source>
</evidence>
<evidence type="ECO:0000313" key="2">
    <source>
        <dbReference type="Proteomes" id="UP000541185"/>
    </source>
</evidence>
<keyword evidence="2" id="KW-1185">Reference proteome</keyword>
<dbReference type="InterPro" id="IPR010710">
    <property type="entry name" value="DUF1289"/>
</dbReference>
<dbReference type="PANTHER" id="PTHR35175:SF2">
    <property type="entry name" value="DUF1289 DOMAIN-CONTAINING PROTEIN"/>
    <property type="match status" value="1"/>
</dbReference>
<dbReference type="AlphaFoldDB" id="A0A848HCU0"/>
<name>A0A848HCU0_9BURK</name>